<dbReference type="Proteomes" id="UP001206925">
    <property type="component" value="Unassembled WGS sequence"/>
</dbReference>
<evidence type="ECO:0000313" key="1">
    <source>
        <dbReference type="EMBL" id="KAI7732897.1"/>
    </source>
</evidence>
<evidence type="ECO:0000313" key="2">
    <source>
        <dbReference type="Proteomes" id="UP001206925"/>
    </source>
</evidence>
<dbReference type="AlphaFoldDB" id="A0AAD5G8X6"/>
<dbReference type="EMBL" id="JAMZMK010010124">
    <property type="protein sequence ID" value="KAI7732897.1"/>
    <property type="molecule type" value="Genomic_DNA"/>
</dbReference>
<proteinExistence type="predicted"/>
<keyword evidence="2" id="KW-1185">Reference proteome</keyword>
<accession>A0AAD5G8X6</accession>
<organism evidence="1 2">
    <name type="scientific">Ambrosia artemisiifolia</name>
    <name type="common">Common ragweed</name>
    <dbReference type="NCBI Taxonomy" id="4212"/>
    <lineage>
        <taxon>Eukaryota</taxon>
        <taxon>Viridiplantae</taxon>
        <taxon>Streptophyta</taxon>
        <taxon>Embryophyta</taxon>
        <taxon>Tracheophyta</taxon>
        <taxon>Spermatophyta</taxon>
        <taxon>Magnoliopsida</taxon>
        <taxon>eudicotyledons</taxon>
        <taxon>Gunneridae</taxon>
        <taxon>Pentapetalae</taxon>
        <taxon>asterids</taxon>
        <taxon>campanulids</taxon>
        <taxon>Asterales</taxon>
        <taxon>Asteraceae</taxon>
        <taxon>Asteroideae</taxon>
        <taxon>Heliantheae alliance</taxon>
        <taxon>Heliantheae</taxon>
        <taxon>Ambrosia</taxon>
    </lineage>
</organism>
<sequence>MGTASLSMFIVNKPPDITKSSGIDEERSLTVHRISEDNLAWRISLCSGVVM</sequence>
<protein>
    <submittedName>
        <fullName evidence="1">Uncharacterized protein</fullName>
    </submittedName>
</protein>
<comment type="caution">
    <text evidence="1">The sequence shown here is derived from an EMBL/GenBank/DDBJ whole genome shotgun (WGS) entry which is preliminary data.</text>
</comment>
<name>A0AAD5G8X6_AMBAR</name>
<reference evidence="1" key="1">
    <citation type="submission" date="2022-06" db="EMBL/GenBank/DDBJ databases">
        <title>Uncovering the hologenomic basis of an extraordinary plant invasion.</title>
        <authorList>
            <person name="Bieker V.C."/>
            <person name="Martin M.D."/>
            <person name="Gilbert T."/>
            <person name="Hodgins K."/>
            <person name="Battlay P."/>
            <person name="Petersen B."/>
            <person name="Wilson J."/>
        </authorList>
    </citation>
    <scope>NUCLEOTIDE SEQUENCE</scope>
    <source>
        <strain evidence="1">AA19_3_7</strain>
        <tissue evidence="1">Leaf</tissue>
    </source>
</reference>
<gene>
    <name evidence="1" type="ORF">M8C21_015375</name>
</gene>